<keyword evidence="9 14" id="KW-0472">Membrane</keyword>
<comment type="function">
    <text evidence="10">The phosphoenolpyruvate-dependent sugar phosphotransferase system (sugar PTS), a major carbohydrate active transport system, catalyzes the phosphorylation of incoming sugar substrates concomitantly with their translocation across the cell membrane. The enzyme II UlaABC PTS system is involved in ascorbate transport.</text>
</comment>
<keyword evidence="3" id="KW-0813">Transport</keyword>
<evidence type="ECO:0000256" key="4">
    <source>
        <dbReference type="ARBA" id="ARBA00022475"/>
    </source>
</evidence>
<evidence type="ECO:0000256" key="10">
    <source>
        <dbReference type="ARBA" id="ARBA00037387"/>
    </source>
</evidence>
<evidence type="ECO:0000256" key="7">
    <source>
        <dbReference type="ARBA" id="ARBA00022692"/>
    </source>
</evidence>
<evidence type="ECO:0000256" key="1">
    <source>
        <dbReference type="ARBA" id="ARBA00004651"/>
    </source>
</evidence>
<dbReference type="EMBL" id="PGET01000001">
    <property type="protein sequence ID" value="PJJ28834.1"/>
    <property type="molecule type" value="Genomic_DNA"/>
</dbReference>
<feature type="transmembrane region" description="Helical" evidence="14">
    <location>
        <begin position="407"/>
        <end position="430"/>
    </location>
</feature>
<reference evidence="15 16" key="1">
    <citation type="submission" date="2017-11" db="EMBL/GenBank/DDBJ databases">
        <title>Understudied soil microbes with underappreciated capabilities: Untangling the Clostridium saccharolyticum group.</title>
        <authorList>
            <person name="Leschine S."/>
        </authorList>
    </citation>
    <scope>NUCLEOTIDE SEQUENCE [LARGE SCALE GENOMIC DNA]</scope>
    <source>
        <strain evidence="15 16">18A</strain>
    </source>
</reference>
<dbReference type="OrthoDB" id="9796178at2"/>
<evidence type="ECO:0000256" key="11">
    <source>
        <dbReference type="ARBA" id="ARBA00038218"/>
    </source>
</evidence>
<feature type="transmembrane region" description="Helical" evidence="14">
    <location>
        <begin position="323"/>
        <end position="341"/>
    </location>
</feature>
<feature type="transmembrane region" description="Helical" evidence="14">
    <location>
        <begin position="265"/>
        <end position="289"/>
    </location>
</feature>
<accession>A0A2M8Z5V7</accession>
<feature type="transmembrane region" description="Helical" evidence="14">
    <location>
        <begin position="379"/>
        <end position="401"/>
    </location>
</feature>
<dbReference type="InterPro" id="IPR004703">
    <property type="entry name" value="PTS_sugar-sp_permease"/>
</dbReference>
<feature type="transmembrane region" description="Helical" evidence="14">
    <location>
        <begin position="119"/>
        <end position="139"/>
    </location>
</feature>
<evidence type="ECO:0000256" key="12">
    <source>
        <dbReference type="ARBA" id="ARBA00039702"/>
    </source>
</evidence>
<evidence type="ECO:0000256" key="14">
    <source>
        <dbReference type="SAM" id="Phobius"/>
    </source>
</evidence>
<gene>
    <name evidence="15" type="ORF">H171_2356</name>
</gene>
<keyword evidence="6" id="KW-0598">Phosphotransferase system</keyword>
<feature type="transmembrane region" description="Helical" evidence="14">
    <location>
        <begin position="226"/>
        <end position="245"/>
    </location>
</feature>
<comment type="similarity">
    <text evidence="11">Belongs to the UlaA family.</text>
</comment>
<keyword evidence="4" id="KW-1003">Cell membrane</keyword>
<evidence type="ECO:0000256" key="13">
    <source>
        <dbReference type="ARBA" id="ARBA00042859"/>
    </source>
</evidence>
<evidence type="ECO:0000256" key="6">
    <source>
        <dbReference type="ARBA" id="ARBA00022683"/>
    </source>
</evidence>
<comment type="caution">
    <text evidence="15">The sequence shown here is derived from an EMBL/GenBank/DDBJ whole genome shotgun (WGS) entry which is preliminary data.</text>
</comment>
<evidence type="ECO:0000313" key="16">
    <source>
        <dbReference type="Proteomes" id="UP000231092"/>
    </source>
</evidence>
<dbReference type="Proteomes" id="UP000231092">
    <property type="component" value="Unassembled WGS sequence"/>
</dbReference>
<dbReference type="GO" id="GO:0005886">
    <property type="term" value="C:plasma membrane"/>
    <property type="evidence" value="ECO:0007669"/>
    <property type="project" value="UniProtKB-SubCell"/>
</dbReference>
<dbReference type="AlphaFoldDB" id="A0A2M8Z5V7"/>
<protein>
    <recommendedName>
        <fullName evidence="12">Ascorbate-specific PTS system EIIC component</fullName>
    </recommendedName>
    <alternativeName>
        <fullName evidence="13">Ascorbate-specific permease IIC component UlaA</fullName>
    </alternativeName>
</protein>
<feature type="transmembrane region" description="Helical" evidence="14">
    <location>
        <begin position="41"/>
        <end position="69"/>
    </location>
</feature>
<feature type="transmembrane region" description="Helical" evidence="14">
    <location>
        <begin position="89"/>
        <end position="112"/>
    </location>
</feature>
<evidence type="ECO:0000256" key="8">
    <source>
        <dbReference type="ARBA" id="ARBA00022989"/>
    </source>
</evidence>
<feature type="transmembrane region" description="Helical" evidence="14">
    <location>
        <begin position="6"/>
        <end position="29"/>
    </location>
</feature>
<sequence>MAVVNWIATNIFGNAGFLLGIIVMLGLILQKKSFSQTVQGTIKAIIGFQIIGIGSGIVVSSLNVFQPMWAEVFGLEAQSLGKYMGQNDFVQRFGTVVTLSMTFGFLINVLLARVTKFKYIYLTGHMMFWTSLIFSGIIFDQNINANTFAVTAFLSVVLGVYWTLQPALTQPFLRKITGNDSVALGHTSASVAFLGAVAGKYVGNKEKSTEDLVISDKWGFLRDSNIVTGITMAVLFIIGTILLMIKNTEGAREILASSGDTSFIIYSILTSLQFAGGIAVVLFGVRMFIGEMVPAFKGIATKIVPGAVPALDAPIVYPYAPNAVIIGFLGAFVASLIWLVVLGNTVGYVFVPTMIAIFFHAGTAGVFGNKTGGIRGALFAGVITATVIAIGQYVMVTFLAPSTVPDVVMWAADSDMFIIGPIIRLIAGFLF</sequence>
<keyword evidence="5" id="KW-0762">Sugar transport</keyword>
<dbReference type="GO" id="GO:0009401">
    <property type="term" value="P:phosphoenolpyruvate-dependent sugar phosphotransferase system"/>
    <property type="evidence" value="ECO:0007669"/>
    <property type="project" value="UniProtKB-KW"/>
</dbReference>
<dbReference type="RefSeq" id="WP_100305290.1">
    <property type="nucleotide sequence ID" value="NZ_PGET01000001.1"/>
</dbReference>
<organism evidence="15 16">
    <name type="scientific">[Clostridium] celerecrescens 18A</name>
    <dbReference type="NCBI Taxonomy" id="1286362"/>
    <lineage>
        <taxon>Bacteria</taxon>
        <taxon>Bacillati</taxon>
        <taxon>Bacillota</taxon>
        <taxon>Clostridia</taxon>
        <taxon>Lachnospirales</taxon>
        <taxon>Lachnospiraceae</taxon>
        <taxon>Lacrimispora</taxon>
    </lineage>
</organism>
<keyword evidence="7 14" id="KW-0812">Transmembrane</keyword>
<comment type="subunit">
    <text evidence="2">Homodimer.</text>
</comment>
<dbReference type="InterPro" id="IPR051562">
    <property type="entry name" value="Ascorbate-PTS_EIIC"/>
</dbReference>
<evidence type="ECO:0000256" key="9">
    <source>
        <dbReference type="ARBA" id="ARBA00023136"/>
    </source>
</evidence>
<feature type="transmembrane region" description="Helical" evidence="14">
    <location>
        <begin position="347"/>
        <end position="367"/>
    </location>
</feature>
<proteinExistence type="inferred from homology"/>
<dbReference type="PANTHER" id="PTHR33843">
    <property type="entry name" value="ASCORBATE-SPECIFIC PTS SYSTEM EIIC COMPONENT"/>
    <property type="match status" value="1"/>
</dbReference>
<comment type="subcellular location">
    <subcellularLocation>
        <location evidence="1">Cell membrane</location>
        <topology evidence="1">Multi-pass membrane protein</topology>
    </subcellularLocation>
</comment>
<name>A0A2M8Z5V7_9FIRM</name>
<dbReference type="Pfam" id="PF03611">
    <property type="entry name" value="EIIC-GAT"/>
    <property type="match status" value="1"/>
</dbReference>
<evidence type="ECO:0000256" key="5">
    <source>
        <dbReference type="ARBA" id="ARBA00022597"/>
    </source>
</evidence>
<evidence type="ECO:0000313" key="15">
    <source>
        <dbReference type="EMBL" id="PJJ28834.1"/>
    </source>
</evidence>
<evidence type="ECO:0000256" key="3">
    <source>
        <dbReference type="ARBA" id="ARBA00022448"/>
    </source>
</evidence>
<dbReference type="PANTHER" id="PTHR33843:SF4">
    <property type="entry name" value="ASCORBATE-SPECIFIC PTS SYSTEM EIIC COMPONENT"/>
    <property type="match status" value="1"/>
</dbReference>
<evidence type="ECO:0000256" key="2">
    <source>
        <dbReference type="ARBA" id="ARBA00011738"/>
    </source>
</evidence>
<keyword evidence="8 14" id="KW-1133">Transmembrane helix</keyword>
<feature type="transmembrane region" description="Helical" evidence="14">
    <location>
        <begin position="145"/>
        <end position="164"/>
    </location>
</feature>
<dbReference type="NCBIfam" id="NF006920">
    <property type="entry name" value="PRK09410.1-2"/>
    <property type="match status" value="1"/>
</dbReference>